<reference evidence="1" key="1">
    <citation type="journal article" date="2023" name="G3 (Bethesda)">
        <title>A reference genome for the long-term kleptoplast-retaining sea slug Elysia crispata morphotype clarki.</title>
        <authorList>
            <person name="Eastman K.E."/>
            <person name="Pendleton A.L."/>
            <person name="Shaikh M.A."/>
            <person name="Suttiyut T."/>
            <person name="Ogas R."/>
            <person name="Tomko P."/>
            <person name="Gavelis G."/>
            <person name="Widhalm J.R."/>
            <person name="Wisecaver J.H."/>
        </authorList>
    </citation>
    <scope>NUCLEOTIDE SEQUENCE</scope>
    <source>
        <strain evidence="1">ECLA1</strain>
    </source>
</reference>
<keyword evidence="2" id="KW-1185">Reference proteome</keyword>
<dbReference type="EMBL" id="JAWDGP010000027">
    <property type="protein sequence ID" value="KAK3804320.1"/>
    <property type="molecule type" value="Genomic_DNA"/>
</dbReference>
<name>A0AAE1BDX5_9GAST</name>
<comment type="caution">
    <text evidence="1">The sequence shown here is derived from an EMBL/GenBank/DDBJ whole genome shotgun (WGS) entry which is preliminary data.</text>
</comment>
<gene>
    <name evidence="1" type="ORF">RRG08_039241</name>
</gene>
<dbReference type="AlphaFoldDB" id="A0AAE1BDX5"/>
<dbReference type="Proteomes" id="UP001283361">
    <property type="component" value="Unassembled WGS sequence"/>
</dbReference>
<evidence type="ECO:0000313" key="2">
    <source>
        <dbReference type="Proteomes" id="UP001283361"/>
    </source>
</evidence>
<proteinExistence type="predicted"/>
<accession>A0AAE1BDX5</accession>
<organism evidence="1 2">
    <name type="scientific">Elysia crispata</name>
    <name type="common">lettuce slug</name>
    <dbReference type="NCBI Taxonomy" id="231223"/>
    <lineage>
        <taxon>Eukaryota</taxon>
        <taxon>Metazoa</taxon>
        <taxon>Spiralia</taxon>
        <taxon>Lophotrochozoa</taxon>
        <taxon>Mollusca</taxon>
        <taxon>Gastropoda</taxon>
        <taxon>Heterobranchia</taxon>
        <taxon>Euthyneura</taxon>
        <taxon>Panpulmonata</taxon>
        <taxon>Sacoglossa</taxon>
        <taxon>Placobranchoidea</taxon>
        <taxon>Plakobranchidae</taxon>
        <taxon>Elysia</taxon>
    </lineage>
</organism>
<evidence type="ECO:0000313" key="1">
    <source>
        <dbReference type="EMBL" id="KAK3804320.1"/>
    </source>
</evidence>
<protein>
    <submittedName>
        <fullName evidence="1">Uncharacterized protein</fullName>
    </submittedName>
</protein>
<sequence length="101" mass="11479">MNSRNKEHPTMKKKNFKMDCGHCDQRASFYCLTRPAAGSDPLVSSQRKEPFWSGLGGSYCWRRALCGEDDGTGHSAAWRCVFKSDVRPCRAIMVELWSTED</sequence>